<dbReference type="Gene3D" id="2.60.120.380">
    <property type="match status" value="3"/>
</dbReference>
<gene>
    <name evidence="1" type="ORF">IQ235_06175</name>
</gene>
<evidence type="ECO:0000313" key="2">
    <source>
        <dbReference type="Proteomes" id="UP000621799"/>
    </source>
</evidence>
<dbReference type="Proteomes" id="UP000621799">
    <property type="component" value="Unassembled WGS sequence"/>
</dbReference>
<evidence type="ECO:0008006" key="3">
    <source>
        <dbReference type="Google" id="ProtNLM"/>
    </source>
</evidence>
<proteinExistence type="predicted"/>
<comment type="caution">
    <text evidence="1">The sequence shown here is derived from an EMBL/GenBank/DDBJ whole genome shotgun (WGS) entry which is preliminary data.</text>
</comment>
<evidence type="ECO:0000313" key="1">
    <source>
        <dbReference type="EMBL" id="MBE9040378.1"/>
    </source>
</evidence>
<dbReference type="AlphaFoldDB" id="A0A928VYB8"/>
<organism evidence="1 2">
    <name type="scientific">Zarconia navalis LEGE 11467</name>
    <dbReference type="NCBI Taxonomy" id="1828826"/>
    <lineage>
        <taxon>Bacteria</taxon>
        <taxon>Bacillati</taxon>
        <taxon>Cyanobacteriota</taxon>
        <taxon>Cyanophyceae</taxon>
        <taxon>Oscillatoriophycideae</taxon>
        <taxon>Oscillatoriales</taxon>
        <taxon>Oscillatoriales incertae sedis</taxon>
        <taxon>Zarconia</taxon>
        <taxon>Zarconia navalis</taxon>
    </lineage>
</organism>
<accession>A0A928VYB8</accession>
<reference evidence="1" key="1">
    <citation type="submission" date="2020-10" db="EMBL/GenBank/DDBJ databases">
        <authorList>
            <person name="Castelo-Branco R."/>
            <person name="Eusebio N."/>
            <person name="Adriana R."/>
            <person name="Vieira A."/>
            <person name="Brugerolle De Fraissinette N."/>
            <person name="Rezende De Castro R."/>
            <person name="Schneider M.P."/>
            <person name="Vasconcelos V."/>
            <person name="Leao P.N."/>
        </authorList>
    </citation>
    <scope>NUCLEOTIDE SEQUENCE</scope>
    <source>
        <strain evidence="1">LEGE 11467</strain>
    </source>
</reference>
<dbReference type="RefSeq" id="WP_264320626.1">
    <property type="nucleotide sequence ID" value="NZ_JADEXN010000079.1"/>
</dbReference>
<keyword evidence="2" id="KW-1185">Reference proteome</keyword>
<dbReference type="SUPFAM" id="SSF89260">
    <property type="entry name" value="Collagen-binding domain"/>
    <property type="match status" value="3"/>
</dbReference>
<protein>
    <recommendedName>
        <fullName evidence="3">Peptidase C-terminal archaeal/bacterial domain-containing protein</fullName>
    </recommendedName>
</protein>
<dbReference type="EMBL" id="JADEXN010000079">
    <property type="protein sequence ID" value="MBE9040378.1"/>
    <property type="molecule type" value="Genomic_DNA"/>
</dbReference>
<name>A0A928VYB8_9CYAN</name>
<sequence>MTVNLLDIDYYRRVNPDLANFTAEQATQHFFEFGIREGRDFSPIVDLDLYRAANPDLTAVGFTDNRQFFDHLSLHGVAEGRLFSNTFHPNFYRASHSDLAAVGFNNEQLFDHFLQFGIDEGRVASNTFDIGFYLNSHPDLIAAGLNNRQGLNHFNQFGINEGRITSTQFDVGTYLGIHPDLVAAGLSSSQAFDHYQVFGINEQRTAAPFLPLFSDPGETIDTSFDLGVVAGNRYFGYVLDRFYKTDLYQFTLFRPSAIRFDALEIQPNNPFWYVRSKLWRDSNGNGQLDFDERLDDSRSRVDRSISGLLTPGTYWIEASLFAEDEFPLRPTAYNGNLLVSPIDAIPVDGAGNSASIARDLGTLSAVQTFNDAIGLLDNIDVYRFTLNEPANIEAILDGNSSNVTIEIARDFNNNGQIESSSFAGGYTEIIEAANNEVGVSLDAGTYFLRLQRDRVDTDYTLTLSPQASRLPSDGAGNTRSMALDLGVLNTERSFSDTVLETDKIDLYQFEITTPTNVGIVLDRLTGSPLVAMGRNISSGAIDRRTLERRDILQGFATGNGPSAPQQTAWSVYLTPGTYFVQVSDENDFSQYNLSIAPTPPPGLAPDGVGNSADTARNLDVLTGTQTVSDSVGAADEADVYRFVLDRPSTVDLLLEANDGTFGFSRFGLFSDSNNNGIISDIGDFSRSFIISSNDFRTEESVLLTAGVYFVQVLNRGESINYDLTLSQI</sequence>